<feature type="region of interest" description="Disordered" evidence="2">
    <location>
        <begin position="290"/>
        <end position="312"/>
    </location>
</feature>
<evidence type="ECO:0008006" key="5">
    <source>
        <dbReference type="Google" id="ProtNLM"/>
    </source>
</evidence>
<proteinExistence type="predicted"/>
<accession>A0A9N8M4G6</accession>
<reference evidence="3 4" key="1">
    <citation type="submission" date="2020-10" db="EMBL/GenBank/DDBJ databases">
        <authorList>
            <person name="Sedaghatjoo S."/>
        </authorList>
    </citation>
    <scope>NUCLEOTIDE SEQUENCE [LARGE SCALE GENOMIC DNA]</scope>
    <source>
        <strain evidence="3 4">LLFL</strain>
    </source>
</reference>
<evidence type="ECO:0000256" key="2">
    <source>
        <dbReference type="SAM" id="MobiDB-lite"/>
    </source>
</evidence>
<dbReference type="AlphaFoldDB" id="A0A9N8M4G6"/>
<dbReference type="EMBL" id="CAJHJF010006399">
    <property type="protein sequence ID" value="CAD6956335.1"/>
    <property type="molecule type" value="Genomic_DNA"/>
</dbReference>
<evidence type="ECO:0000256" key="1">
    <source>
        <dbReference type="SAM" id="Coils"/>
    </source>
</evidence>
<sequence length="379" mass="43574">MERLVDRLHRLQSSTAFGDAIFYRHLVRMKPDAFDTIVKLLEPHDIFAVKDPRRAGASVAEQAAVAFYWLGRYGNGGGVCLRLRGRIGRQSDCVDFSGGYSMVDGSLVPLAFKPGKKAYHREYFDRKSQYSLNIQLVVLPTTYRVIDYVVGYKGATQDSRGFAASDIMKRPGIYLDFRRFNYAVSKVRVRSEHAFGYFKGRFQCLRGLRQLVRDKVDHDRITTTIVGALVAHNLALRWDGVEERRTFIDLSMLSEEAAKAWEDLDQGNTDQTALEREAWTSRVNAYEARASTTRDRLQGQSHTQRDQDRRLGAKAVREKLHKALFTAKNWEFEDTTEQSRLHDRTEEEYQRWLAKRAEAAANRRALRQQQARGRGRGRG</sequence>
<evidence type="ECO:0000313" key="3">
    <source>
        <dbReference type="EMBL" id="CAD6956335.1"/>
    </source>
</evidence>
<dbReference type="Proteomes" id="UP000836404">
    <property type="component" value="Unassembled WGS sequence"/>
</dbReference>
<evidence type="ECO:0000313" key="4">
    <source>
        <dbReference type="Proteomes" id="UP000836404"/>
    </source>
</evidence>
<comment type="caution">
    <text evidence="3">The sequence shown here is derived from an EMBL/GenBank/DDBJ whole genome shotgun (WGS) entry which is preliminary data.</text>
</comment>
<protein>
    <recommendedName>
        <fullName evidence="5">DDE Tnp4 domain-containing protein</fullName>
    </recommendedName>
</protein>
<name>A0A9N8M4G6_9BASI</name>
<keyword evidence="1" id="KW-0175">Coiled coil</keyword>
<organism evidence="3 4">
    <name type="scientific">Tilletia laevis</name>
    <dbReference type="NCBI Taxonomy" id="157183"/>
    <lineage>
        <taxon>Eukaryota</taxon>
        <taxon>Fungi</taxon>
        <taxon>Dikarya</taxon>
        <taxon>Basidiomycota</taxon>
        <taxon>Ustilaginomycotina</taxon>
        <taxon>Exobasidiomycetes</taxon>
        <taxon>Tilletiales</taxon>
        <taxon>Tilletiaceae</taxon>
        <taxon>Tilletia</taxon>
    </lineage>
</organism>
<feature type="compositionally biased region" description="Basic and acidic residues" evidence="2">
    <location>
        <begin position="292"/>
        <end position="312"/>
    </location>
</feature>
<keyword evidence="4" id="KW-1185">Reference proteome</keyword>
<gene>
    <name evidence="3" type="ORF">JKILLFL_G6527</name>
</gene>
<feature type="coiled-coil region" evidence="1">
    <location>
        <begin position="342"/>
        <end position="369"/>
    </location>
</feature>